<accession>A0A7N0ZXX3</accession>
<name>A0A7N0ZXX3_KALFE</name>
<dbReference type="AlphaFoldDB" id="A0A7N0ZXX3"/>
<sequence>MNWVCLWLLESKLVAVKPKEQQSIRGDDQDELYEMDMLLETARSVPVSWLSEKIKNGILL</sequence>
<evidence type="ECO:0000313" key="2">
    <source>
        <dbReference type="Proteomes" id="UP000594263"/>
    </source>
</evidence>
<dbReference type="Proteomes" id="UP000594263">
    <property type="component" value="Unplaced"/>
</dbReference>
<evidence type="ECO:0000313" key="1">
    <source>
        <dbReference type="EnsemblPlants" id="Kaladp0047s0247.1.v1.1"/>
    </source>
</evidence>
<dbReference type="Gramene" id="Kaladp0047s0247.1.v1.1">
    <property type="protein sequence ID" value="Kaladp0047s0247.1.v1.1"/>
    <property type="gene ID" value="Kaladp0047s0247.v1.1"/>
</dbReference>
<dbReference type="EnsemblPlants" id="Kaladp0047s0247.1.v1.1">
    <property type="protein sequence ID" value="Kaladp0047s0247.1.v1.1"/>
    <property type="gene ID" value="Kaladp0047s0247.v1.1"/>
</dbReference>
<protein>
    <submittedName>
        <fullName evidence="1">Uncharacterized protein</fullName>
    </submittedName>
</protein>
<organism evidence="1 2">
    <name type="scientific">Kalanchoe fedtschenkoi</name>
    <name type="common">Lavender scallops</name>
    <name type="synonym">South American air plant</name>
    <dbReference type="NCBI Taxonomy" id="63787"/>
    <lineage>
        <taxon>Eukaryota</taxon>
        <taxon>Viridiplantae</taxon>
        <taxon>Streptophyta</taxon>
        <taxon>Embryophyta</taxon>
        <taxon>Tracheophyta</taxon>
        <taxon>Spermatophyta</taxon>
        <taxon>Magnoliopsida</taxon>
        <taxon>eudicotyledons</taxon>
        <taxon>Gunneridae</taxon>
        <taxon>Pentapetalae</taxon>
        <taxon>Saxifragales</taxon>
        <taxon>Crassulaceae</taxon>
        <taxon>Kalanchoe</taxon>
    </lineage>
</organism>
<proteinExistence type="predicted"/>
<reference evidence="1" key="1">
    <citation type="submission" date="2021-01" db="UniProtKB">
        <authorList>
            <consortium name="EnsemblPlants"/>
        </authorList>
    </citation>
    <scope>IDENTIFICATION</scope>
</reference>
<keyword evidence="2" id="KW-1185">Reference proteome</keyword>